<evidence type="ECO:0000256" key="1">
    <source>
        <dbReference type="SAM" id="MobiDB-lite"/>
    </source>
</evidence>
<name>A0A3S1H7N5_ELYCH</name>
<keyword evidence="3" id="KW-1185">Reference proteome</keyword>
<dbReference type="Proteomes" id="UP000271974">
    <property type="component" value="Unassembled WGS sequence"/>
</dbReference>
<dbReference type="AlphaFoldDB" id="A0A3S1H7N5"/>
<evidence type="ECO:0000313" key="3">
    <source>
        <dbReference type="Proteomes" id="UP000271974"/>
    </source>
</evidence>
<accession>A0A3S1H7N5</accession>
<feature type="region of interest" description="Disordered" evidence="1">
    <location>
        <begin position="1"/>
        <end position="20"/>
    </location>
</feature>
<sequence>MERQQEAERMERQQEAERMERQQEAERALCTVSVDCQQEAKVYESTKLALQKRIDNTTLSAEEAWVNVLTPYLTGSVKALYIPKSIFDLVIGNVDGARNHEDPDTSMVVGAVTTRAQARKEGKPRALEVPERERHAGIDRTELIKLKSEDQVIQETARATDSKGNEGKLHFKRRRGVVYRDNKKGGIIRQVVLPASLRNYVISVAHDPLQEDIKASTELRTSQVLSIVLA</sequence>
<gene>
    <name evidence="2" type="ORF">EGW08_018392</name>
</gene>
<dbReference type="EMBL" id="RQTK01000894">
    <property type="protein sequence ID" value="RUS73848.1"/>
    <property type="molecule type" value="Genomic_DNA"/>
</dbReference>
<dbReference type="STRING" id="188477.A0A3S1H7N5"/>
<reference evidence="2 3" key="1">
    <citation type="submission" date="2019-01" db="EMBL/GenBank/DDBJ databases">
        <title>A draft genome assembly of the solar-powered sea slug Elysia chlorotica.</title>
        <authorList>
            <person name="Cai H."/>
            <person name="Li Q."/>
            <person name="Fang X."/>
            <person name="Li J."/>
            <person name="Curtis N.E."/>
            <person name="Altenburger A."/>
            <person name="Shibata T."/>
            <person name="Feng M."/>
            <person name="Maeda T."/>
            <person name="Schwartz J.A."/>
            <person name="Shigenobu S."/>
            <person name="Lundholm N."/>
            <person name="Nishiyama T."/>
            <person name="Yang H."/>
            <person name="Hasebe M."/>
            <person name="Li S."/>
            <person name="Pierce S.K."/>
            <person name="Wang J."/>
        </authorList>
    </citation>
    <scope>NUCLEOTIDE SEQUENCE [LARGE SCALE GENOMIC DNA]</scope>
    <source>
        <strain evidence="2">EC2010</strain>
        <tissue evidence="2">Whole organism of an adult</tissue>
    </source>
</reference>
<comment type="caution">
    <text evidence="2">The sequence shown here is derived from an EMBL/GenBank/DDBJ whole genome shotgun (WGS) entry which is preliminary data.</text>
</comment>
<evidence type="ECO:0000313" key="2">
    <source>
        <dbReference type="EMBL" id="RUS73848.1"/>
    </source>
</evidence>
<organism evidence="2 3">
    <name type="scientific">Elysia chlorotica</name>
    <name type="common">Eastern emerald elysia</name>
    <name type="synonym">Sea slug</name>
    <dbReference type="NCBI Taxonomy" id="188477"/>
    <lineage>
        <taxon>Eukaryota</taxon>
        <taxon>Metazoa</taxon>
        <taxon>Spiralia</taxon>
        <taxon>Lophotrochozoa</taxon>
        <taxon>Mollusca</taxon>
        <taxon>Gastropoda</taxon>
        <taxon>Heterobranchia</taxon>
        <taxon>Euthyneura</taxon>
        <taxon>Panpulmonata</taxon>
        <taxon>Sacoglossa</taxon>
        <taxon>Placobranchoidea</taxon>
        <taxon>Plakobranchidae</taxon>
        <taxon>Elysia</taxon>
    </lineage>
</organism>
<protein>
    <submittedName>
        <fullName evidence="2">Uncharacterized protein</fullName>
    </submittedName>
</protein>
<dbReference type="OrthoDB" id="6119297at2759"/>
<proteinExistence type="predicted"/>